<evidence type="ECO:0000259" key="2">
    <source>
        <dbReference type="Pfam" id="PF03432"/>
    </source>
</evidence>
<dbReference type="InterPro" id="IPR005094">
    <property type="entry name" value="Endonuclease_MobA/VirD2"/>
</dbReference>
<evidence type="ECO:0000313" key="5">
    <source>
        <dbReference type="Proteomes" id="UP000279235"/>
    </source>
</evidence>
<dbReference type="EMBL" id="OGTW02000029">
    <property type="protein sequence ID" value="SPS11011.1"/>
    <property type="molecule type" value="Genomic_DNA"/>
</dbReference>
<feature type="domain" description="MobA/VirD2-like nuclease" evidence="2">
    <location>
        <begin position="21"/>
        <end position="147"/>
    </location>
</feature>
<reference evidence="5" key="2">
    <citation type="submission" date="2018-05" db="EMBL/GenBank/DDBJ databases">
        <authorList>
            <person name="Duru I."/>
        </authorList>
    </citation>
    <scope>NUCLEOTIDE SEQUENCE [LARGE SCALE GENOMIC DNA]</scope>
</reference>
<protein>
    <recommendedName>
        <fullName evidence="2">MobA/VirD2-like nuclease domain-containing protein</fullName>
    </recommendedName>
</protein>
<evidence type="ECO:0000256" key="1">
    <source>
        <dbReference type="SAM" id="MobiDB-lite"/>
    </source>
</evidence>
<evidence type="ECO:0000313" key="4">
    <source>
        <dbReference type="EMBL" id="SPS11011.1"/>
    </source>
</evidence>
<sequence length="322" mass="37158">MATTHIKRSSGASRLVNYAEKRAVQKDGHNINIDYAKSEFKQVRELYGNKGSTQAYASRVAFSPKEFDPQNTQDQIKALEIAKEIYSTAYPNQQVALYVHNDTNSLHVHAVIGAIDLQTGKKMHGNWQQYREKLVKITDKVVERHGLEVTIPKHKPEKRSMAEIKMKERGHVPWKDTIRQAIDTTMRETHISDFKSFKEKLGEFAVNIIERGRDLTYGLTGTNYKARGAKLGDDYKKETIFNELDRRNERKLTTTRKPILRDFDFGEYKSQAKAGRSQINNERSELNHKRTKKQTDELSRARRNARNLESKRAKTQPKGPTL</sequence>
<feature type="compositionally biased region" description="Basic and acidic residues" evidence="1">
    <location>
        <begin position="282"/>
        <end position="312"/>
    </location>
</feature>
<feature type="region of interest" description="Disordered" evidence="1">
    <location>
        <begin position="271"/>
        <end position="322"/>
    </location>
</feature>
<accession>A0A2X0QYN5</accession>
<proteinExistence type="predicted"/>
<organism evidence="3">
    <name type="scientific">Lactococcus lactis</name>
    <dbReference type="NCBI Taxonomy" id="1358"/>
    <lineage>
        <taxon>Bacteria</taxon>
        <taxon>Bacillati</taxon>
        <taxon>Bacillota</taxon>
        <taxon>Bacilli</taxon>
        <taxon>Lactobacillales</taxon>
        <taxon>Streptococcaceae</taxon>
        <taxon>Lactococcus</taxon>
    </lineage>
</organism>
<reference evidence="4" key="3">
    <citation type="submission" date="2018-05" db="EMBL/GenBank/DDBJ databases">
        <authorList>
            <person name="Lanie J.A."/>
            <person name="Ng W.-L."/>
            <person name="Kazmierczak K.M."/>
            <person name="Andrzejewski T.M."/>
            <person name="Davidsen T.M."/>
            <person name="Wayne K.J."/>
            <person name="Tettelin H."/>
            <person name="Glass J.I."/>
            <person name="Rusch D."/>
            <person name="Podicherti R."/>
            <person name="Tsui H.-C.T."/>
            <person name="Winkler M.E."/>
        </authorList>
    </citation>
    <scope>NUCLEOTIDE SEQUENCE</scope>
    <source>
        <strain evidence="4">Lactococcus lactis</strain>
    </source>
</reference>
<evidence type="ECO:0000313" key="3">
    <source>
        <dbReference type="EMBL" id="SPB24628.1"/>
    </source>
</evidence>
<reference evidence="3" key="1">
    <citation type="submission" date="2018-01" db="EMBL/GenBank/DDBJ databases">
        <authorList>
            <person name="Gaut B.S."/>
            <person name="Morton B.R."/>
            <person name="Clegg M.T."/>
            <person name="Duvall M.R."/>
        </authorList>
    </citation>
    <scope>NUCLEOTIDE SEQUENCE</scope>
    <source>
        <strain evidence="3">Lactococcus lactis</strain>
    </source>
</reference>
<dbReference type="Pfam" id="PF03432">
    <property type="entry name" value="Relaxase"/>
    <property type="match status" value="1"/>
</dbReference>
<gene>
    <name evidence="3" type="ORF">AMHIJAGA_00944</name>
</gene>
<name>A0A2X0QYN5_9LACT</name>
<dbReference type="AlphaFoldDB" id="A0A2X0QYN5"/>
<dbReference type="RefSeq" id="WP_003132691.1">
    <property type="nucleotide sequence ID" value="NZ_OGTW02000029.1"/>
</dbReference>
<dbReference type="EMBL" id="OGTW01000029">
    <property type="protein sequence ID" value="SPB24628.1"/>
    <property type="molecule type" value="Genomic_DNA"/>
</dbReference>
<dbReference type="Proteomes" id="UP000279235">
    <property type="component" value="Unassembled WGS sequence"/>
</dbReference>